<dbReference type="EMBL" id="OZ021737">
    <property type="protein sequence ID" value="CAK9317648.1"/>
    <property type="molecule type" value="Genomic_DNA"/>
</dbReference>
<reference evidence="1 2" key="1">
    <citation type="submission" date="2024-03" db="EMBL/GenBank/DDBJ databases">
        <authorList>
            <person name="Gkanogiannis A."/>
            <person name="Becerra Lopez-Lavalle L."/>
        </authorList>
    </citation>
    <scope>NUCLEOTIDE SEQUENCE [LARGE SCALE GENOMIC DNA]</scope>
</reference>
<keyword evidence="2" id="KW-1185">Reference proteome</keyword>
<sequence length="147" mass="16289">IQFLQQDHVVDLFPDFVLPTSFDFSTSQVITYTGSNYVLQSNKVQILNEAEKISNGVSPLSLDELVPIVFSLFNKANNDVNNPLSTLDQDKNVEVPSVFVENLATIENVKAPHRSTQCSKPLSYLKDCHCSLLQSNPLNSSTSKFPA</sequence>
<evidence type="ECO:0000313" key="2">
    <source>
        <dbReference type="Proteomes" id="UP001642487"/>
    </source>
</evidence>
<accession>A0ABP0YF92</accession>
<protein>
    <submittedName>
        <fullName evidence="1">Uncharacterized protein</fullName>
    </submittedName>
</protein>
<name>A0ABP0YF92_9ROSI</name>
<organism evidence="1 2">
    <name type="scientific">Citrullus colocynthis</name>
    <name type="common">colocynth</name>
    <dbReference type="NCBI Taxonomy" id="252529"/>
    <lineage>
        <taxon>Eukaryota</taxon>
        <taxon>Viridiplantae</taxon>
        <taxon>Streptophyta</taxon>
        <taxon>Embryophyta</taxon>
        <taxon>Tracheophyta</taxon>
        <taxon>Spermatophyta</taxon>
        <taxon>Magnoliopsida</taxon>
        <taxon>eudicotyledons</taxon>
        <taxon>Gunneridae</taxon>
        <taxon>Pentapetalae</taxon>
        <taxon>rosids</taxon>
        <taxon>fabids</taxon>
        <taxon>Cucurbitales</taxon>
        <taxon>Cucurbitaceae</taxon>
        <taxon>Benincaseae</taxon>
        <taxon>Citrullus</taxon>
    </lineage>
</organism>
<gene>
    <name evidence="1" type="ORF">CITCOLO1_LOCUS9559</name>
</gene>
<evidence type="ECO:0000313" key="1">
    <source>
        <dbReference type="EMBL" id="CAK9317648.1"/>
    </source>
</evidence>
<dbReference type="Proteomes" id="UP001642487">
    <property type="component" value="Chromosome 3"/>
</dbReference>
<feature type="non-terminal residue" evidence="1">
    <location>
        <position position="1"/>
    </location>
</feature>
<proteinExistence type="predicted"/>